<protein>
    <submittedName>
        <fullName evidence="2">Uncharacterized protein</fullName>
    </submittedName>
</protein>
<keyword evidence="3" id="KW-1185">Reference proteome</keyword>
<name>A0A6F8PJV3_9GAMM</name>
<dbReference type="Proteomes" id="UP000501466">
    <property type="component" value="Chromosome"/>
</dbReference>
<evidence type="ECO:0000313" key="2">
    <source>
        <dbReference type="EMBL" id="BBP42337.1"/>
    </source>
</evidence>
<keyword evidence="1" id="KW-0812">Transmembrane</keyword>
<dbReference type="KEGG" id="tzo:THMIRHAT_00830"/>
<feature type="transmembrane region" description="Helical" evidence="1">
    <location>
        <begin position="189"/>
        <end position="206"/>
    </location>
</feature>
<keyword evidence="1" id="KW-1133">Transmembrane helix</keyword>
<dbReference type="AlphaFoldDB" id="A0A6F8PJV3"/>
<dbReference type="EMBL" id="AP021888">
    <property type="protein sequence ID" value="BBP42337.1"/>
    <property type="molecule type" value="Genomic_DNA"/>
</dbReference>
<proteinExistence type="predicted"/>
<keyword evidence="1" id="KW-0472">Membrane</keyword>
<gene>
    <name evidence="2" type="ORF">THMIRHAT_00830</name>
</gene>
<organism evidence="2 3">
    <name type="scientific">Thiosulfativibrio zosterae</name>
    <dbReference type="NCBI Taxonomy" id="2675053"/>
    <lineage>
        <taxon>Bacteria</taxon>
        <taxon>Pseudomonadati</taxon>
        <taxon>Pseudomonadota</taxon>
        <taxon>Gammaproteobacteria</taxon>
        <taxon>Thiotrichales</taxon>
        <taxon>Piscirickettsiaceae</taxon>
        <taxon>Thiosulfativibrio</taxon>
    </lineage>
</organism>
<accession>A0A6F8PJV3</accession>
<dbReference type="RefSeq" id="WP_173289668.1">
    <property type="nucleotide sequence ID" value="NZ_AP021888.1"/>
</dbReference>
<evidence type="ECO:0000256" key="1">
    <source>
        <dbReference type="SAM" id="Phobius"/>
    </source>
</evidence>
<sequence length="207" mass="23167">MSDSTPFSTFEDINSQQQTILRTWLLDRLPQIQATLLNLKPQESSEQILTQLEAIKPWVALLDNWSPTYGQLLLKIVKSPSAVNLDNLEGFLLNAIHQIAQLKSAQVLDPDLKPIVDELAQLLTQLTFKAIDMLFALAIALETPTQTEPLNLQVSAADSTQLQALINRYQQQQLQKAPLFQWITALKKNAVAILLVVLALLLWASFS</sequence>
<reference evidence="3" key="1">
    <citation type="submission" date="2019-11" db="EMBL/GenBank/DDBJ databases">
        <title>Isolation and characterization of two novel species in the genus Thiomicrorhabdus.</title>
        <authorList>
            <person name="Mochizuki J."/>
            <person name="Kojima H."/>
            <person name="Fukui M."/>
        </authorList>
    </citation>
    <scope>NUCLEOTIDE SEQUENCE [LARGE SCALE GENOMIC DNA]</scope>
    <source>
        <strain evidence="3">AkT22</strain>
    </source>
</reference>
<evidence type="ECO:0000313" key="3">
    <source>
        <dbReference type="Proteomes" id="UP000501466"/>
    </source>
</evidence>